<dbReference type="InterPro" id="IPR015914">
    <property type="entry name" value="PAPs_N"/>
</dbReference>
<dbReference type="CDD" id="cd00063">
    <property type="entry name" value="FN3"/>
    <property type="match status" value="1"/>
</dbReference>
<dbReference type="Gene3D" id="2.60.40.10">
    <property type="entry name" value="Immunoglobulins"/>
    <property type="match status" value="1"/>
</dbReference>
<evidence type="ECO:0000259" key="1">
    <source>
        <dbReference type="PROSITE" id="PS50853"/>
    </source>
</evidence>
<dbReference type="Pfam" id="PF16656">
    <property type="entry name" value="Pur_ac_phosph_N"/>
    <property type="match status" value="1"/>
</dbReference>
<dbReference type="InterPro" id="IPR003961">
    <property type="entry name" value="FN3_dom"/>
</dbReference>
<dbReference type="RefSeq" id="WP_247974141.1">
    <property type="nucleotide sequence ID" value="NZ_CP095848.1"/>
</dbReference>
<dbReference type="InterPro" id="IPR036116">
    <property type="entry name" value="FN3_sf"/>
</dbReference>
<reference evidence="2 3" key="1">
    <citation type="submission" date="2022-04" db="EMBL/GenBank/DDBJ databases">
        <title>Hymenobacter sp. isolated from the air.</title>
        <authorList>
            <person name="Won M."/>
            <person name="Lee C.-M."/>
            <person name="Woen H.-Y."/>
            <person name="Kwon S.-W."/>
        </authorList>
    </citation>
    <scope>NUCLEOTIDE SEQUENCE [LARGE SCALE GENOMIC DNA]</scope>
    <source>
        <strain evidence="3">5516 S-25</strain>
    </source>
</reference>
<evidence type="ECO:0000313" key="2">
    <source>
        <dbReference type="EMBL" id="UPL47517.1"/>
    </source>
</evidence>
<dbReference type="EMBL" id="CP095848">
    <property type="protein sequence ID" value="UPL47517.1"/>
    <property type="molecule type" value="Genomic_DNA"/>
</dbReference>
<organism evidence="2 3">
    <name type="scientific">Hymenobacter sublimis</name>
    <dbReference type="NCBI Taxonomy" id="2933777"/>
    <lineage>
        <taxon>Bacteria</taxon>
        <taxon>Pseudomonadati</taxon>
        <taxon>Bacteroidota</taxon>
        <taxon>Cytophagia</taxon>
        <taxon>Cytophagales</taxon>
        <taxon>Hymenobacteraceae</taxon>
        <taxon>Hymenobacter</taxon>
    </lineage>
</organism>
<keyword evidence="3" id="KW-1185">Reference proteome</keyword>
<evidence type="ECO:0000313" key="3">
    <source>
        <dbReference type="Proteomes" id="UP000829647"/>
    </source>
</evidence>
<dbReference type="SMART" id="SM00060">
    <property type="entry name" value="FN3"/>
    <property type="match status" value="1"/>
</dbReference>
<accession>A0ABY4J6J0</accession>
<sequence length="98" mass="10300">MPVIQGEPVPTAIHRTGFTVTFQTINPGTTIVEYGKTTALGTTVNLPAATTAHSVELTNLEPGTVYYVRVSATNAAGTSRSAAVPMITDTKKRLTARP</sequence>
<dbReference type="PROSITE" id="PS50853">
    <property type="entry name" value="FN3"/>
    <property type="match status" value="1"/>
</dbReference>
<feature type="domain" description="Fibronectin type-III" evidence="1">
    <location>
        <begin position="4"/>
        <end position="93"/>
    </location>
</feature>
<dbReference type="InterPro" id="IPR013783">
    <property type="entry name" value="Ig-like_fold"/>
</dbReference>
<dbReference type="Proteomes" id="UP000829647">
    <property type="component" value="Chromosome"/>
</dbReference>
<proteinExistence type="predicted"/>
<gene>
    <name evidence="2" type="ORF">MWH26_09915</name>
</gene>
<dbReference type="SUPFAM" id="SSF49265">
    <property type="entry name" value="Fibronectin type III"/>
    <property type="match status" value="1"/>
</dbReference>
<name>A0ABY4J6J0_9BACT</name>
<protein>
    <submittedName>
        <fullName evidence="2">Fibronectin type III domain-containing protein</fullName>
    </submittedName>
</protein>